<dbReference type="Proteomes" id="UP000188605">
    <property type="component" value="Unassembled WGS sequence"/>
</dbReference>
<sequence length="158" mass="18313">MKLVLLIILVQIGYFSLVEGNLRCEMNDQKEEIAYLSSEIDLLNDINNNIEDFKKELKEVENKSNLSYIQQDLGLASQTKELLTLLDNSSFVNTYAKNHTNGLLQRQYVWTMDTQVNLIQNQIDKIKKLETPINVEKVLWDSNFTEITFSVYTETGEL</sequence>
<proteinExistence type="predicted"/>
<keyword evidence="2" id="KW-1185">Reference proteome</keyword>
<accession>A0ACC8X6Z3</accession>
<dbReference type="EMBL" id="LJDB01000109">
    <property type="protein sequence ID" value="ONI37539.1"/>
    <property type="molecule type" value="Genomic_DNA"/>
</dbReference>
<evidence type="ECO:0000313" key="2">
    <source>
        <dbReference type="Proteomes" id="UP000188605"/>
    </source>
</evidence>
<gene>
    <name evidence="1" type="ORF">AN396_12805</name>
</gene>
<name>A0ACC8X6Z3_9FIRM</name>
<reference evidence="1" key="1">
    <citation type="submission" date="2016-08" db="EMBL/GenBank/DDBJ databases">
        <authorList>
            <person name="Ngugi D.K."/>
            <person name="Miyake S."/>
            <person name="Stingl U."/>
        </authorList>
    </citation>
    <scope>NUCLEOTIDE SEQUENCE</scope>
    <source>
        <strain evidence="1">SCG-B11WGA-EpuloA1</strain>
    </source>
</reference>
<organism evidence="1 2">
    <name type="scientific">Candidatus Epulonipiscium fishelsonii</name>
    <dbReference type="NCBI Taxonomy" id="77094"/>
    <lineage>
        <taxon>Bacteria</taxon>
        <taxon>Bacillati</taxon>
        <taxon>Bacillota</taxon>
        <taxon>Clostridia</taxon>
        <taxon>Lachnospirales</taxon>
        <taxon>Lachnospiraceae</taxon>
        <taxon>Candidatus Epulonipiscium</taxon>
    </lineage>
</organism>
<evidence type="ECO:0000313" key="1">
    <source>
        <dbReference type="EMBL" id="ONI37539.1"/>
    </source>
</evidence>
<comment type="caution">
    <text evidence="1">The sequence shown here is derived from an EMBL/GenBank/DDBJ whole genome shotgun (WGS) entry which is preliminary data.</text>
</comment>
<protein>
    <submittedName>
        <fullName evidence="1">Uncharacterized protein</fullName>
    </submittedName>
</protein>